<sequence length="99" mass="11108">MVVGIASGICPKWATDSEHWSTEMKSRDEFRLKFDSNQLKDALVKKKDSLPMLLVNNSSVAQLRRTFTAKVLVGDRMTNSIKRNVTEMRLPVIALKGGT</sequence>
<name>F4WWL0_ACREC</name>
<organism evidence="2">
    <name type="scientific">Acromyrmex echinatior</name>
    <name type="common">Panamanian leafcutter ant</name>
    <name type="synonym">Acromyrmex octospinosus echinatior</name>
    <dbReference type="NCBI Taxonomy" id="103372"/>
    <lineage>
        <taxon>Eukaryota</taxon>
        <taxon>Metazoa</taxon>
        <taxon>Ecdysozoa</taxon>
        <taxon>Arthropoda</taxon>
        <taxon>Hexapoda</taxon>
        <taxon>Insecta</taxon>
        <taxon>Pterygota</taxon>
        <taxon>Neoptera</taxon>
        <taxon>Endopterygota</taxon>
        <taxon>Hymenoptera</taxon>
        <taxon>Apocrita</taxon>
        <taxon>Aculeata</taxon>
        <taxon>Formicoidea</taxon>
        <taxon>Formicidae</taxon>
        <taxon>Myrmicinae</taxon>
        <taxon>Acromyrmex</taxon>
    </lineage>
</organism>
<evidence type="ECO:0000313" key="1">
    <source>
        <dbReference type="EMBL" id="EGI61416.1"/>
    </source>
</evidence>
<dbReference type="EMBL" id="GL888409">
    <property type="protein sequence ID" value="EGI61416.1"/>
    <property type="molecule type" value="Genomic_DNA"/>
</dbReference>
<dbReference type="InParanoid" id="F4WWL0"/>
<reference evidence="1" key="1">
    <citation type="submission" date="2011-02" db="EMBL/GenBank/DDBJ databases">
        <title>The genome of the leaf-cutting ant Acromyrmex echinatior suggests key adaptations to social evolution and fungus farming.</title>
        <authorList>
            <person name="Nygaard S."/>
            <person name="Zhang G."/>
        </authorList>
    </citation>
    <scope>NUCLEOTIDE SEQUENCE</scope>
</reference>
<evidence type="ECO:0000313" key="2">
    <source>
        <dbReference type="Proteomes" id="UP000007755"/>
    </source>
</evidence>
<protein>
    <submittedName>
        <fullName evidence="1">Uncharacterized protein</fullName>
    </submittedName>
</protein>
<dbReference type="AlphaFoldDB" id="F4WWL0"/>
<proteinExistence type="predicted"/>
<accession>F4WWL0</accession>
<keyword evidence="2" id="KW-1185">Reference proteome</keyword>
<dbReference type="Proteomes" id="UP000007755">
    <property type="component" value="Unassembled WGS sequence"/>
</dbReference>
<gene>
    <name evidence="1" type="ORF">G5I_10324</name>
</gene>